<dbReference type="PANTHER" id="PTHR30204">
    <property type="entry name" value="REDOX-CYCLING DRUG-SENSING TRANSCRIPTIONAL ACTIVATOR SOXR"/>
    <property type="match status" value="1"/>
</dbReference>
<dbReference type="Gene3D" id="3.40.50.280">
    <property type="entry name" value="Cobalamin-binding domain"/>
    <property type="match status" value="1"/>
</dbReference>
<keyword evidence="1" id="KW-0238">DNA-binding</keyword>
<dbReference type="InterPro" id="IPR000551">
    <property type="entry name" value="MerR-type_HTH_dom"/>
</dbReference>
<gene>
    <name evidence="4" type="ORF">UFOPK3204_01695</name>
</gene>
<dbReference type="Gene3D" id="1.10.1240.10">
    <property type="entry name" value="Methionine synthase domain"/>
    <property type="match status" value="1"/>
</dbReference>
<evidence type="ECO:0000259" key="2">
    <source>
        <dbReference type="PROSITE" id="PS50937"/>
    </source>
</evidence>
<dbReference type="Pfam" id="PF02607">
    <property type="entry name" value="B12-binding_2"/>
    <property type="match status" value="1"/>
</dbReference>
<dbReference type="EMBL" id="CAFABK010000123">
    <property type="protein sequence ID" value="CAB4835162.1"/>
    <property type="molecule type" value="Genomic_DNA"/>
</dbReference>
<dbReference type="SMART" id="SM00422">
    <property type="entry name" value="HTH_MERR"/>
    <property type="match status" value="1"/>
</dbReference>
<feature type="domain" description="B12-binding" evidence="3">
    <location>
        <begin position="200"/>
        <end position="316"/>
    </location>
</feature>
<dbReference type="PROSITE" id="PS51332">
    <property type="entry name" value="B12_BINDING"/>
    <property type="match status" value="1"/>
</dbReference>
<dbReference type="SUPFAM" id="SSF46955">
    <property type="entry name" value="Putative DNA-binding domain"/>
    <property type="match status" value="1"/>
</dbReference>
<dbReference type="InterPro" id="IPR047057">
    <property type="entry name" value="MerR_fam"/>
</dbReference>
<accession>A0A6J7AQB4</accession>
<dbReference type="SUPFAM" id="SSF52242">
    <property type="entry name" value="Cobalamin (vitamin B12)-binding domain"/>
    <property type="match status" value="1"/>
</dbReference>
<feature type="domain" description="HTH merR-type" evidence="2">
    <location>
        <begin position="11"/>
        <end position="80"/>
    </location>
</feature>
<dbReference type="PANTHER" id="PTHR30204:SF97">
    <property type="entry name" value="MERR FAMILY REGULATORY PROTEIN"/>
    <property type="match status" value="1"/>
</dbReference>
<dbReference type="GO" id="GO:0003700">
    <property type="term" value="F:DNA-binding transcription factor activity"/>
    <property type="evidence" value="ECO:0007669"/>
    <property type="project" value="InterPro"/>
</dbReference>
<dbReference type="Pfam" id="PF02310">
    <property type="entry name" value="B12-binding"/>
    <property type="match status" value="1"/>
</dbReference>
<dbReference type="AlphaFoldDB" id="A0A6J7AQB4"/>
<protein>
    <submittedName>
        <fullName evidence="4">Unannotated protein</fullName>
    </submittedName>
</protein>
<proteinExistence type="predicted"/>
<dbReference type="InterPro" id="IPR036724">
    <property type="entry name" value="Cobalamin-bd_sf"/>
</dbReference>
<evidence type="ECO:0000313" key="4">
    <source>
        <dbReference type="EMBL" id="CAB4835162.1"/>
    </source>
</evidence>
<evidence type="ECO:0000256" key="1">
    <source>
        <dbReference type="ARBA" id="ARBA00023125"/>
    </source>
</evidence>
<dbReference type="InterPro" id="IPR009061">
    <property type="entry name" value="DNA-bd_dom_put_sf"/>
</dbReference>
<evidence type="ECO:0000259" key="3">
    <source>
        <dbReference type="PROSITE" id="PS51332"/>
    </source>
</evidence>
<dbReference type="InterPro" id="IPR006158">
    <property type="entry name" value="Cobalamin-bd"/>
</dbReference>
<dbReference type="CDD" id="cd01104">
    <property type="entry name" value="HTH_MlrA-CarA"/>
    <property type="match status" value="1"/>
</dbReference>
<dbReference type="InterPro" id="IPR003759">
    <property type="entry name" value="Cbl-bd_cap"/>
</dbReference>
<dbReference type="Gene3D" id="1.10.1660.10">
    <property type="match status" value="1"/>
</dbReference>
<reference evidence="4" key="1">
    <citation type="submission" date="2020-05" db="EMBL/GenBank/DDBJ databases">
        <authorList>
            <person name="Chiriac C."/>
            <person name="Salcher M."/>
            <person name="Ghai R."/>
            <person name="Kavagutti S V."/>
        </authorList>
    </citation>
    <scope>NUCLEOTIDE SEQUENCE</scope>
</reference>
<dbReference type="PROSITE" id="PS50937">
    <property type="entry name" value="HTH_MERR_2"/>
    <property type="match status" value="1"/>
</dbReference>
<dbReference type="InterPro" id="IPR036594">
    <property type="entry name" value="Meth_synthase_dom"/>
</dbReference>
<dbReference type="GO" id="GO:0003677">
    <property type="term" value="F:DNA binding"/>
    <property type="evidence" value="ECO:0007669"/>
    <property type="project" value="UniProtKB-KW"/>
</dbReference>
<dbReference type="GO" id="GO:0031419">
    <property type="term" value="F:cobalamin binding"/>
    <property type="evidence" value="ECO:0007669"/>
    <property type="project" value="InterPro"/>
</dbReference>
<dbReference type="GO" id="GO:0046872">
    <property type="term" value="F:metal ion binding"/>
    <property type="evidence" value="ECO:0007669"/>
    <property type="project" value="InterPro"/>
</dbReference>
<organism evidence="4">
    <name type="scientific">freshwater metagenome</name>
    <dbReference type="NCBI Taxonomy" id="449393"/>
    <lineage>
        <taxon>unclassified sequences</taxon>
        <taxon>metagenomes</taxon>
        <taxon>ecological metagenomes</taxon>
    </lineage>
</organism>
<dbReference type="Pfam" id="PF13411">
    <property type="entry name" value="MerR_1"/>
    <property type="match status" value="1"/>
</dbReference>
<sequence length="316" mass="33500">MDNSAQVEVPGLTVAAVARRLGIAPATLRTWDRRYGLGPAERQVGAHRRYAATDLARLEQVRRLINAGVTIGDAAQLVLAADLNLQVGSTVAPKQVPTQVTANFPTDLEVNALVPSQTARGLARAADSLDSVACREIINSSLEQRGVVWTWESLIAPLLVDLGERWHATGRGVEVEHALTQVIEFCLGTVAGQVSTPINVRPVLLAAAPDELHALTLKALSAALAERQIEVVMLGQRVPSDALFAAVQRLGPSVVFVWSQAAATGHPAHLADLRKIRPAPALVAGGPGWPESMPPGVIRVLHLAEAVSKISRIVGE</sequence>
<name>A0A6J7AQB4_9ZZZZ</name>